<proteinExistence type="inferred from homology"/>
<protein>
    <recommendedName>
        <fullName evidence="3">ER membrane protein complex subunit 10</fullName>
    </recommendedName>
</protein>
<keyword evidence="11" id="KW-1185">Reference proteome</keyword>
<comment type="subcellular location">
    <subcellularLocation>
        <location evidence="1">Endoplasmic reticulum membrane</location>
        <topology evidence="1">Single-pass type I membrane protein</topology>
    </subcellularLocation>
</comment>
<dbReference type="GO" id="GO:0072546">
    <property type="term" value="C:EMC complex"/>
    <property type="evidence" value="ECO:0007669"/>
    <property type="project" value="TreeGrafter"/>
</dbReference>
<keyword evidence="7" id="KW-1133">Transmembrane helix</keyword>
<comment type="caution">
    <text evidence="10">The sequence shown here is derived from an EMBL/GenBank/DDBJ whole genome shotgun (WGS) entry which is preliminary data.</text>
</comment>
<dbReference type="EMBL" id="CAJHNJ030000002">
    <property type="protein sequence ID" value="CAG9090849.1"/>
    <property type="molecule type" value="Genomic_DNA"/>
</dbReference>
<dbReference type="PANTHER" id="PTHR21397:SF4">
    <property type="entry name" value="ER MEMBRANE PROTEIN COMPLEX SUBUNIT 10"/>
    <property type="match status" value="1"/>
</dbReference>
<keyword evidence="4" id="KW-0812">Transmembrane</keyword>
<keyword evidence="8" id="KW-0472">Membrane</keyword>
<sequence>MKFGYLLLIFQTIHYAFGIDYDGWLNIKIEHTLACGGGYCTRGNIGLKSIRSGSAVIDQTPFTKQHIDALKELADRDGFYTVRTIVTSPDNNDSEFLSSVKAKTFLENGLNDVISVWVLPSGTVMSVSFQATNTSKPLKQKNEQYHITSKFYLHHVEQAPIPDTASYIQKLEREREAREKGEVKDNRSFLAKYWMYIVPIAIFVMISGATNPEAGAPAAR</sequence>
<dbReference type="CDD" id="cd22209">
    <property type="entry name" value="EMC10"/>
    <property type="match status" value="1"/>
</dbReference>
<evidence type="ECO:0000256" key="7">
    <source>
        <dbReference type="ARBA" id="ARBA00022989"/>
    </source>
</evidence>
<evidence type="ECO:0000256" key="2">
    <source>
        <dbReference type="ARBA" id="ARBA00007695"/>
    </source>
</evidence>
<dbReference type="PANTHER" id="PTHR21397">
    <property type="entry name" value="CHROMATIN COMPLEXES SUBUNIT BAP18-RELATED"/>
    <property type="match status" value="1"/>
</dbReference>
<keyword evidence="5 9" id="KW-0732">Signal</keyword>
<feature type="signal peptide" evidence="9">
    <location>
        <begin position="1"/>
        <end position="18"/>
    </location>
</feature>
<evidence type="ECO:0000313" key="10">
    <source>
        <dbReference type="EMBL" id="CAG9090849.1"/>
    </source>
</evidence>
<evidence type="ECO:0000256" key="6">
    <source>
        <dbReference type="ARBA" id="ARBA00022824"/>
    </source>
</evidence>
<feature type="chain" id="PRO_5035912053" description="ER membrane protein complex subunit 10" evidence="9">
    <location>
        <begin position="19"/>
        <end position="220"/>
    </location>
</feature>
<gene>
    <name evidence="10" type="ORF">PLXY2_LOCUS875</name>
</gene>
<evidence type="ECO:0000256" key="5">
    <source>
        <dbReference type="ARBA" id="ARBA00022729"/>
    </source>
</evidence>
<evidence type="ECO:0000256" key="3">
    <source>
        <dbReference type="ARBA" id="ARBA00020105"/>
    </source>
</evidence>
<evidence type="ECO:0000313" key="11">
    <source>
        <dbReference type="Proteomes" id="UP000653454"/>
    </source>
</evidence>
<accession>A0A8S4D2A5</accession>
<dbReference type="Proteomes" id="UP000653454">
    <property type="component" value="Unassembled WGS sequence"/>
</dbReference>
<evidence type="ECO:0000256" key="4">
    <source>
        <dbReference type="ARBA" id="ARBA00022692"/>
    </source>
</evidence>
<organism evidence="10 11">
    <name type="scientific">Plutella xylostella</name>
    <name type="common">Diamondback moth</name>
    <name type="synonym">Plutella maculipennis</name>
    <dbReference type="NCBI Taxonomy" id="51655"/>
    <lineage>
        <taxon>Eukaryota</taxon>
        <taxon>Metazoa</taxon>
        <taxon>Ecdysozoa</taxon>
        <taxon>Arthropoda</taxon>
        <taxon>Hexapoda</taxon>
        <taxon>Insecta</taxon>
        <taxon>Pterygota</taxon>
        <taxon>Neoptera</taxon>
        <taxon>Endopterygota</taxon>
        <taxon>Lepidoptera</taxon>
        <taxon>Glossata</taxon>
        <taxon>Ditrysia</taxon>
        <taxon>Yponomeutoidea</taxon>
        <taxon>Plutellidae</taxon>
        <taxon>Plutella</taxon>
    </lineage>
</organism>
<name>A0A8S4D2A5_PLUXY</name>
<reference evidence="10" key="1">
    <citation type="submission" date="2020-11" db="EMBL/GenBank/DDBJ databases">
        <authorList>
            <person name="Whiteford S."/>
        </authorList>
    </citation>
    <scope>NUCLEOTIDE SEQUENCE</scope>
</reference>
<dbReference type="AlphaFoldDB" id="A0A8S4D2A5"/>
<evidence type="ECO:0000256" key="1">
    <source>
        <dbReference type="ARBA" id="ARBA00004115"/>
    </source>
</evidence>
<dbReference type="Pfam" id="PF21203">
    <property type="entry name" value="ECM10"/>
    <property type="match status" value="1"/>
</dbReference>
<evidence type="ECO:0000256" key="8">
    <source>
        <dbReference type="ARBA" id="ARBA00023136"/>
    </source>
</evidence>
<keyword evidence="6" id="KW-0256">Endoplasmic reticulum</keyword>
<comment type="similarity">
    <text evidence="2">Belongs to the EMC10 family.</text>
</comment>
<evidence type="ECO:0000256" key="9">
    <source>
        <dbReference type="SAM" id="SignalP"/>
    </source>
</evidence>